<keyword evidence="2 5" id="KW-0378">Hydrolase</keyword>
<dbReference type="SMART" id="SM00642">
    <property type="entry name" value="Aamy"/>
    <property type="match status" value="1"/>
</dbReference>
<name>A0A2S3W639_9PROT</name>
<evidence type="ECO:0000256" key="2">
    <source>
        <dbReference type="ARBA" id="ARBA00022801"/>
    </source>
</evidence>
<dbReference type="InterPro" id="IPR014756">
    <property type="entry name" value="Ig_E-set"/>
</dbReference>
<evidence type="ECO:0000313" key="5">
    <source>
        <dbReference type="EMBL" id="POF64320.1"/>
    </source>
</evidence>
<accession>A0A2S3W639</accession>
<dbReference type="InterPro" id="IPR013780">
    <property type="entry name" value="Glyco_hydro_b"/>
</dbReference>
<gene>
    <name evidence="5" type="primary">glgX_1</name>
    <name evidence="5" type="ORF">KMAL_02150</name>
</gene>
<evidence type="ECO:0000259" key="4">
    <source>
        <dbReference type="SMART" id="SM00642"/>
    </source>
</evidence>
<dbReference type="InterPro" id="IPR004193">
    <property type="entry name" value="Glyco_hydro_13_N"/>
</dbReference>
<proteinExistence type="inferred from homology"/>
<dbReference type="Gene3D" id="2.60.40.10">
    <property type="entry name" value="Immunoglobulins"/>
    <property type="match status" value="1"/>
</dbReference>
<protein>
    <submittedName>
        <fullName evidence="5">Glycogen debranching enzyme</fullName>
        <ecNumber evidence="5">3.2.1.-</ecNumber>
    </submittedName>
</protein>
<dbReference type="InterPro" id="IPR011837">
    <property type="entry name" value="Glycogen_debranch_GlgX"/>
</dbReference>
<reference evidence="5 6" key="1">
    <citation type="submission" date="2018-01" db="EMBL/GenBank/DDBJ databases">
        <title>Draft Genome Sequence of Komagataeibacter maltaceti LMG 1529, a Vinegar Producing Acetic Acid Bacterium Isolated from Malt Vinegar Brewery Acetifiers.</title>
        <authorList>
            <person name="Zhang Q."/>
            <person name="Hollensteiner J."/>
            <person name="Poehlein A."/>
            <person name="Daniel R."/>
        </authorList>
    </citation>
    <scope>NUCLEOTIDE SEQUENCE [LARGE SCALE GENOMIC DNA]</scope>
    <source>
        <strain evidence="5 6">LMG 1529</strain>
    </source>
</reference>
<dbReference type="EC" id="3.2.1.-" evidence="5"/>
<dbReference type="Gene3D" id="2.60.40.1180">
    <property type="entry name" value="Golgi alpha-mannosidase II"/>
    <property type="match status" value="1"/>
</dbReference>
<dbReference type="GO" id="GO:0004135">
    <property type="term" value="F:amylo-alpha-1,6-glucosidase activity"/>
    <property type="evidence" value="ECO:0007669"/>
    <property type="project" value="InterPro"/>
</dbReference>
<evidence type="ECO:0000256" key="3">
    <source>
        <dbReference type="ARBA" id="ARBA00023295"/>
    </source>
</evidence>
<dbReference type="CDD" id="cd02856">
    <property type="entry name" value="E_set_GDE_Isoamylase_N"/>
    <property type="match status" value="1"/>
</dbReference>
<dbReference type="SUPFAM" id="SSF81296">
    <property type="entry name" value="E set domains"/>
    <property type="match status" value="1"/>
</dbReference>
<comment type="caution">
    <text evidence="5">The sequence shown here is derived from an EMBL/GenBank/DDBJ whole genome shotgun (WGS) entry which is preliminary data.</text>
</comment>
<dbReference type="PANTHER" id="PTHR43002">
    <property type="entry name" value="GLYCOGEN DEBRANCHING ENZYME"/>
    <property type="match status" value="1"/>
</dbReference>
<dbReference type="Proteomes" id="UP000237344">
    <property type="component" value="Unassembled WGS sequence"/>
</dbReference>
<dbReference type="NCBIfam" id="TIGR02100">
    <property type="entry name" value="glgX_debranch"/>
    <property type="match status" value="1"/>
</dbReference>
<dbReference type="Gene3D" id="3.20.20.80">
    <property type="entry name" value="Glycosidases"/>
    <property type="match status" value="1"/>
</dbReference>
<dbReference type="InterPro" id="IPR006047">
    <property type="entry name" value="GH13_cat_dom"/>
</dbReference>
<dbReference type="RefSeq" id="WP_180999705.1">
    <property type="nucleotide sequence ID" value="NZ_NKUE01000003.1"/>
</dbReference>
<dbReference type="SUPFAM" id="SSF51445">
    <property type="entry name" value="(Trans)glycosidases"/>
    <property type="match status" value="1"/>
</dbReference>
<comment type="similarity">
    <text evidence="1">Belongs to the glycosyl hydrolase 13 family.</text>
</comment>
<dbReference type="GO" id="GO:0005980">
    <property type="term" value="P:glycogen catabolic process"/>
    <property type="evidence" value="ECO:0007669"/>
    <property type="project" value="InterPro"/>
</dbReference>
<dbReference type="InterPro" id="IPR044505">
    <property type="entry name" value="GlgX_Isoamylase_N_E_set"/>
</dbReference>
<dbReference type="Pfam" id="PF02922">
    <property type="entry name" value="CBM_48"/>
    <property type="match status" value="1"/>
</dbReference>
<keyword evidence="3 5" id="KW-0326">Glycosidase</keyword>
<evidence type="ECO:0000313" key="6">
    <source>
        <dbReference type="Proteomes" id="UP000237344"/>
    </source>
</evidence>
<dbReference type="InterPro" id="IPR017853">
    <property type="entry name" value="GH"/>
</dbReference>
<dbReference type="CDD" id="cd11326">
    <property type="entry name" value="AmyAc_Glg_debranch"/>
    <property type="match status" value="1"/>
</dbReference>
<dbReference type="SUPFAM" id="SSF51011">
    <property type="entry name" value="Glycosyl hydrolase domain"/>
    <property type="match status" value="1"/>
</dbReference>
<organism evidence="5 6">
    <name type="scientific">Novacetimonas maltaceti</name>
    <dbReference type="NCBI Taxonomy" id="1203393"/>
    <lineage>
        <taxon>Bacteria</taxon>
        <taxon>Pseudomonadati</taxon>
        <taxon>Pseudomonadota</taxon>
        <taxon>Alphaproteobacteria</taxon>
        <taxon>Acetobacterales</taxon>
        <taxon>Acetobacteraceae</taxon>
        <taxon>Novacetimonas</taxon>
    </lineage>
</organism>
<dbReference type="InterPro" id="IPR013783">
    <property type="entry name" value="Ig-like_fold"/>
</dbReference>
<keyword evidence="6" id="KW-1185">Reference proteome</keyword>
<dbReference type="AlphaFoldDB" id="A0A2S3W639"/>
<feature type="domain" description="Glycosyl hydrolase family 13 catalytic" evidence="4">
    <location>
        <begin position="170"/>
        <end position="578"/>
    </location>
</feature>
<evidence type="ECO:0000256" key="1">
    <source>
        <dbReference type="ARBA" id="ARBA00008061"/>
    </source>
</evidence>
<dbReference type="EMBL" id="POTC01000001">
    <property type="protein sequence ID" value="POF64320.1"/>
    <property type="molecule type" value="Genomic_DNA"/>
</dbReference>
<sequence length="709" mass="79041">MTPPWPATLHAGRPYPLGATWDGLGVNFAVFSAHAQRIDLCIFDKAGRREVARMCLPEYTDEVWHGYLPDARPGLLYGFRAFGPYDPLRGHRFNPHKLLLDPYARGLHGALVWSDALFGYRIGAQRGDLSFDRRDSGQAMPKCVVGGGEACEWGDDRPPGVPWGQSVIMEAHVRGMSILREDMPVAERGTFRALSHPRTLDYLVKLGVTSLELMPVQAFARDRFLLERGLTNYWGYSTLGFFAPHAAYLSDGSLHEMRVAIRHLHAAGIEVILDVVYNHTCEGNELGPTLSWRGLDNASYYRLVPSDERHFINDTGCGNTLNLSHPRVLQMVMDSLRYWATEFHVDGFRFDLGTTLARESYGFDPCSGFFDALRQDPVLCRCKLVMEPWDPGPGGYQLGNFPPGLAEWNNRFRDTTRRFWRGDALQRGDMAVRLSGSGDLFDRRGRRPTASINFVTAHDGFTLMDQVSYAERHNTENGENGQDGHADNLSANWGVEGPTSDPAITHARALVRRGMLATLLLAQGTPMLLAGDEFGQTQHGNNNAYCQDNATSWLDWSLLEHPQGRAMRDYVARLTALRRAHPSVRGDTFWHARHCPSPDITDISWHAADGTAMTPERWNDPNDRVLGLRRACRCPGGGTDITFLLLNPGFQEATCTLPEAEGAWVLLLDSADPFGPLMGMEVPRTFRVAASSVQFMSFTPHSVAKEIPS</sequence>